<evidence type="ECO:0000256" key="6">
    <source>
        <dbReference type="SAM" id="MobiDB-lite"/>
    </source>
</evidence>
<dbReference type="OMA" id="CILNPAN"/>
<evidence type="ECO:0000256" key="1">
    <source>
        <dbReference type="ARBA" id="ARBA00022574"/>
    </source>
</evidence>
<accession>A0A061GAD2</accession>
<evidence type="ECO:0000256" key="4">
    <source>
        <dbReference type="ARBA" id="ARBA00040390"/>
    </source>
</evidence>
<sequence>MLWDLRSGKIVQTLETKSPVTSAEVSQDGRHITTADGSNVKFWDANHFALVKSYYMPCSVESASLEPKHGNKFIAGGEDMWVHVFDFHTGEEIVRLQQGSPCMVLSTVCSSPGGESYASGSEDGTIRIWQTGSGNHEKNDSVPPNGPSGRVKASCGC</sequence>
<dbReference type="SMART" id="SM00320">
    <property type="entry name" value="WD40"/>
    <property type="match status" value="3"/>
</dbReference>
<keyword evidence="2" id="KW-0677">Repeat</keyword>
<name>A0A061GAD2_THECC</name>
<organism evidence="7 8">
    <name type="scientific">Theobroma cacao</name>
    <name type="common">Cacao</name>
    <name type="synonym">Cocoa</name>
    <dbReference type="NCBI Taxonomy" id="3641"/>
    <lineage>
        <taxon>Eukaryota</taxon>
        <taxon>Viridiplantae</taxon>
        <taxon>Streptophyta</taxon>
        <taxon>Embryophyta</taxon>
        <taxon>Tracheophyta</taxon>
        <taxon>Spermatophyta</taxon>
        <taxon>Magnoliopsida</taxon>
        <taxon>eudicotyledons</taxon>
        <taxon>Gunneridae</taxon>
        <taxon>Pentapetalae</taxon>
        <taxon>rosids</taxon>
        <taxon>malvids</taxon>
        <taxon>Malvales</taxon>
        <taxon>Malvaceae</taxon>
        <taxon>Byttnerioideae</taxon>
        <taxon>Theobroma</taxon>
    </lineage>
</organism>
<gene>
    <name evidence="7" type="ORF">TCM_028320</name>
</gene>
<dbReference type="Proteomes" id="UP000026915">
    <property type="component" value="Chromosome 6"/>
</dbReference>
<reference evidence="7 8" key="1">
    <citation type="journal article" date="2013" name="Genome Biol.">
        <title>The genome sequence of the most widely cultivated cacao type and its use to identify candidate genes regulating pod color.</title>
        <authorList>
            <person name="Motamayor J.C."/>
            <person name="Mockaitis K."/>
            <person name="Schmutz J."/>
            <person name="Haiminen N."/>
            <person name="Iii D.L."/>
            <person name="Cornejo O."/>
            <person name="Findley S.D."/>
            <person name="Zheng P."/>
            <person name="Utro F."/>
            <person name="Royaert S."/>
            <person name="Saski C."/>
            <person name="Jenkins J."/>
            <person name="Podicheti R."/>
            <person name="Zhao M."/>
            <person name="Scheffler B.E."/>
            <person name="Stack J.C."/>
            <person name="Feltus F.A."/>
            <person name="Mustiga G.M."/>
            <person name="Amores F."/>
            <person name="Phillips W."/>
            <person name="Marelli J.P."/>
            <person name="May G.D."/>
            <person name="Shapiro H."/>
            <person name="Ma J."/>
            <person name="Bustamante C.D."/>
            <person name="Schnell R.J."/>
            <person name="Main D."/>
            <person name="Gilbert D."/>
            <person name="Parida L."/>
            <person name="Kuhn D.N."/>
        </authorList>
    </citation>
    <scope>NUCLEOTIDE SEQUENCE [LARGE SCALE GENOMIC DNA]</scope>
    <source>
        <strain evidence="8">cv. Matina 1-6</strain>
    </source>
</reference>
<protein>
    <recommendedName>
        <fullName evidence="4">Serine-threonine kinase receptor-associated protein</fullName>
    </recommendedName>
</protein>
<evidence type="ECO:0000313" key="8">
    <source>
        <dbReference type="Proteomes" id="UP000026915"/>
    </source>
</evidence>
<dbReference type="InterPro" id="IPR001680">
    <property type="entry name" value="WD40_rpt"/>
</dbReference>
<dbReference type="InterPro" id="IPR015943">
    <property type="entry name" value="WD40/YVTN_repeat-like_dom_sf"/>
</dbReference>
<dbReference type="GO" id="GO:0003723">
    <property type="term" value="F:RNA binding"/>
    <property type="evidence" value="ECO:0000318"/>
    <property type="project" value="GO_Central"/>
</dbReference>
<dbReference type="Gene3D" id="2.130.10.10">
    <property type="entry name" value="YVTN repeat-like/Quinoprotein amine dehydrogenase"/>
    <property type="match status" value="1"/>
</dbReference>
<comment type="similarity">
    <text evidence="3">Belongs to the WD repeat STRAP family.</text>
</comment>
<dbReference type="GO" id="GO:0000387">
    <property type="term" value="P:spliceosomal snRNP assembly"/>
    <property type="evidence" value="ECO:0000318"/>
    <property type="project" value="GO_Central"/>
</dbReference>
<dbReference type="AlphaFoldDB" id="A0A061GAD2"/>
<dbReference type="STRING" id="3641.A0A061GAD2"/>
<dbReference type="PROSITE" id="PS50082">
    <property type="entry name" value="WD_REPEATS_2"/>
    <property type="match status" value="1"/>
</dbReference>
<dbReference type="EMBL" id="CM001884">
    <property type="protein sequence ID" value="EOY26531.1"/>
    <property type="molecule type" value="Genomic_DNA"/>
</dbReference>
<keyword evidence="1 5" id="KW-0853">WD repeat</keyword>
<dbReference type="PANTHER" id="PTHR19877">
    <property type="entry name" value="EUKARYOTIC TRANSLATION INITIATION FACTOR 3 SUBUNIT I"/>
    <property type="match status" value="1"/>
</dbReference>
<dbReference type="Pfam" id="PF00400">
    <property type="entry name" value="WD40"/>
    <property type="match status" value="2"/>
</dbReference>
<evidence type="ECO:0000256" key="3">
    <source>
        <dbReference type="ARBA" id="ARBA00038394"/>
    </source>
</evidence>
<dbReference type="eggNOG" id="KOG0278">
    <property type="taxonomic scope" value="Eukaryota"/>
</dbReference>
<dbReference type="PANTHER" id="PTHR19877:SF15">
    <property type="entry name" value="SERINE-THREONINE KINASE RECEPTOR-ASSOCIATED PROTEIN-LIKE"/>
    <property type="match status" value="1"/>
</dbReference>
<dbReference type="InterPro" id="IPR011047">
    <property type="entry name" value="Quinoprotein_ADH-like_sf"/>
</dbReference>
<dbReference type="InParanoid" id="A0A061GAD2"/>
<proteinExistence type="inferred from homology"/>
<dbReference type="HOGENOM" id="CLU_000288_57_6_1"/>
<dbReference type="SUPFAM" id="SSF50998">
    <property type="entry name" value="Quinoprotein alcohol dehydrogenase-like"/>
    <property type="match status" value="1"/>
</dbReference>
<dbReference type="GO" id="GO:0032797">
    <property type="term" value="C:SMN complex"/>
    <property type="evidence" value="ECO:0000318"/>
    <property type="project" value="GO_Central"/>
</dbReference>
<evidence type="ECO:0000313" key="7">
    <source>
        <dbReference type="EMBL" id="EOY26531.1"/>
    </source>
</evidence>
<dbReference type="Gramene" id="EOY26531">
    <property type="protein sequence ID" value="EOY26531"/>
    <property type="gene ID" value="TCM_028320"/>
</dbReference>
<feature type="repeat" description="WD" evidence="5">
    <location>
        <begin position="111"/>
        <end position="139"/>
    </location>
</feature>
<evidence type="ECO:0000256" key="2">
    <source>
        <dbReference type="ARBA" id="ARBA00022737"/>
    </source>
</evidence>
<keyword evidence="8" id="KW-1185">Reference proteome</keyword>
<evidence type="ECO:0000256" key="5">
    <source>
        <dbReference type="PROSITE-ProRule" id="PRU00221"/>
    </source>
</evidence>
<feature type="region of interest" description="Disordered" evidence="6">
    <location>
        <begin position="130"/>
        <end position="157"/>
    </location>
</feature>